<protein>
    <submittedName>
        <fullName evidence="2">Uncharacterized protein</fullName>
    </submittedName>
</protein>
<dbReference type="STRING" id="310782.SAMN05216499_12755"/>
<gene>
    <name evidence="2" type="ORF">SAMN05216499_12755</name>
</gene>
<feature type="region of interest" description="Disordered" evidence="1">
    <location>
        <begin position="74"/>
        <end position="99"/>
    </location>
</feature>
<dbReference type="RefSeq" id="WP_073502045.1">
    <property type="nucleotide sequence ID" value="NZ_FRBI01000027.1"/>
</dbReference>
<accession>A0A1M7PYV6</accession>
<dbReference type="Proteomes" id="UP000184111">
    <property type="component" value="Unassembled WGS sequence"/>
</dbReference>
<organism evidence="2 3">
    <name type="scientific">Actinacidiphila paucisporea</name>
    <dbReference type="NCBI Taxonomy" id="310782"/>
    <lineage>
        <taxon>Bacteria</taxon>
        <taxon>Bacillati</taxon>
        <taxon>Actinomycetota</taxon>
        <taxon>Actinomycetes</taxon>
        <taxon>Kitasatosporales</taxon>
        <taxon>Streptomycetaceae</taxon>
        <taxon>Actinacidiphila</taxon>
    </lineage>
</organism>
<keyword evidence="3" id="KW-1185">Reference proteome</keyword>
<proteinExistence type="predicted"/>
<evidence type="ECO:0000313" key="2">
    <source>
        <dbReference type="EMBL" id="SHN22932.1"/>
    </source>
</evidence>
<feature type="region of interest" description="Disordered" evidence="1">
    <location>
        <begin position="343"/>
        <end position="374"/>
    </location>
</feature>
<sequence length="374" mass="39478">MQPDQIAVTITRQGTRVTARTSGPPAQEDAAGAFGPEHGYAHLTAPLRQRGLVCTVEYGLSDYIVHAELPDGSALTISPPQEPPADHPPGHPGSWLVTRSSPYNTAVHEVLYNSEPGGPHAENGGSAAPLLAAIDVLLDQLGLPSAAPSSALEPLNAADAVLHRAGFVSEVTHHGRFHHLPAGMTDPVEQRRAVTRAVDMLGAEGFAYAVEADLLDNSQPVGTHHEMSLGDQLGHLTQAISRAGHTSQAVAVLSELTAPGDGVLDRLTEALDATADWWEGLGEETDPLYAARLRRINQHISVSVLEIQNLRNTLADRHTAHPGHAQPDPVPAQEPRVAAALAFSPFARRSRPAPTPAIPAATAAPPAARPERTR</sequence>
<reference evidence="2 3" key="1">
    <citation type="submission" date="2016-11" db="EMBL/GenBank/DDBJ databases">
        <authorList>
            <person name="Jaros S."/>
            <person name="Januszkiewicz K."/>
            <person name="Wedrychowicz H."/>
        </authorList>
    </citation>
    <scope>NUCLEOTIDE SEQUENCE [LARGE SCALE GENOMIC DNA]</scope>
    <source>
        <strain evidence="2 3">CGMCC 4.2025</strain>
    </source>
</reference>
<dbReference type="EMBL" id="FRBI01000027">
    <property type="protein sequence ID" value="SHN22932.1"/>
    <property type="molecule type" value="Genomic_DNA"/>
</dbReference>
<name>A0A1M7PYV6_9ACTN</name>
<evidence type="ECO:0000313" key="3">
    <source>
        <dbReference type="Proteomes" id="UP000184111"/>
    </source>
</evidence>
<evidence type="ECO:0000256" key="1">
    <source>
        <dbReference type="SAM" id="MobiDB-lite"/>
    </source>
</evidence>
<dbReference type="OrthoDB" id="4305403at2"/>
<dbReference type="AlphaFoldDB" id="A0A1M7PYV6"/>
<feature type="region of interest" description="Disordered" evidence="1">
    <location>
        <begin position="318"/>
        <end position="337"/>
    </location>
</feature>